<proteinExistence type="predicted"/>
<protein>
    <submittedName>
        <fullName evidence="2">2504_t:CDS:1</fullName>
    </submittedName>
</protein>
<accession>A0A9N9KC77</accession>
<reference evidence="2" key="1">
    <citation type="submission" date="2021-06" db="EMBL/GenBank/DDBJ databases">
        <authorList>
            <person name="Kallberg Y."/>
            <person name="Tangrot J."/>
            <person name="Rosling A."/>
        </authorList>
    </citation>
    <scope>NUCLEOTIDE SEQUENCE</scope>
    <source>
        <strain evidence="2">MA453B</strain>
    </source>
</reference>
<evidence type="ECO:0000313" key="3">
    <source>
        <dbReference type="Proteomes" id="UP000789405"/>
    </source>
</evidence>
<dbReference type="AlphaFoldDB" id="A0A9N9KC77"/>
<sequence length="74" mass="7988">KLHSTYCIMQTHPPEDIAVTVPTTNLRSATNSKVPSRRDENSNRDNVNSAIGHSLANVNNVCGDLSNVTYSSSS</sequence>
<gene>
    <name evidence="2" type="ORF">DERYTH_LOCUS26920</name>
</gene>
<feature type="non-terminal residue" evidence="2">
    <location>
        <position position="1"/>
    </location>
</feature>
<dbReference type="Proteomes" id="UP000789405">
    <property type="component" value="Unassembled WGS sequence"/>
</dbReference>
<keyword evidence="3" id="KW-1185">Reference proteome</keyword>
<evidence type="ECO:0000256" key="1">
    <source>
        <dbReference type="SAM" id="MobiDB-lite"/>
    </source>
</evidence>
<evidence type="ECO:0000313" key="2">
    <source>
        <dbReference type="EMBL" id="CAG8820248.1"/>
    </source>
</evidence>
<feature type="region of interest" description="Disordered" evidence="1">
    <location>
        <begin position="26"/>
        <end position="49"/>
    </location>
</feature>
<dbReference type="EMBL" id="CAJVPY010059066">
    <property type="protein sequence ID" value="CAG8820248.1"/>
    <property type="molecule type" value="Genomic_DNA"/>
</dbReference>
<name>A0A9N9KC77_9GLOM</name>
<organism evidence="2 3">
    <name type="scientific">Dentiscutata erythropus</name>
    <dbReference type="NCBI Taxonomy" id="1348616"/>
    <lineage>
        <taxon>Eukaryota</taxon>
        <taxon>Fungi</taxon>
        <taxon>Fungi incertae sedis</taxon>
        <taxon>Mucoromycota</taxon>
        <taxon>Glomeromycotina</taxon>
        <taxon>Glomeromycetes</taxon>
        <taxon>Diversisporales</taxon>
        <taxon>Gigasporaceae</taxon>
        <taxon>Dentiscutata</taxon>
    </lineage>
</organism>
<comment type="caution">
    <text evidence="2">The sequence shown here is derived from an EMBL/GenBank/DDBJ whole genome shotgun (WGS) entry which is preliminary data.</text>
</comment>
<feature type="non-terminal residue" evidence="2">
    <location>
        <position position="74"/>
    </location>
</feature>